<accession>A0ABW4DK06</accession>
<evidence type="ECO:0000313" key="2">
    <source>
        <dbReference type="Proteomes" id="UP001597340"/>
    </source>
</evidence>
<proteinExistence type="predicted"/>
<organism evidence="1 2">
    <name type="scientific">Paenibacillus farraposensis</name>
    <dbReference type="NCBI Taxonomy" id="2807095"/>
    <lineage>
        <taxon>Bacteria</taxon>
        <taxon>Bacillati</taxon>
        <taxon>Bacillota</taxon>
        <taxon>Bacilli</taxon>
        <taxon>Bacillales</taxon>
        <taxon>Paenibacillaceae</taxon>
        <taxon>Paenibacillus</taxon>
    </lineage>
</organism>
<protein>
    <submittedName>
        <fullName evidence="1">Uncharacterized protein</fullName>
    </submittedName>
</protein>
<sequence length="52" mass="6122">MSERQTLYELQTQCLHPKDMTEQKYLYINDSALLDYEYCGKCGKKLGEGEQK</sequence>
<gene>
    <name evidence="1" type="ORF">ACFQ5D_17990</name>
</gene>
<dbReference type="Proteomes" id="UP001597340">
    <property type="component" value="Unassembled WGS sequence"/>
</dbReference>
<keyword evidence="2" id="KW-1185">Reference proteome</keyword>
<name>A0ABW4DK06_9BACL</name>
<comment type="caution">
    <text evidence="1">The sequence shown here is derived from an EMBL/GenBank/DDBJ whole genome shotgun (WGS) entry which is preliminary data.</text>
</comment>
<dbReference type="RefSeq" id="WP_229526467.1">
    <property type="nucleotide sequence ID" value="NZ_JAFFQR010000112.1"/>
</dbReference>
<reference evidence="2" key="1">
    <citation type="journal article" date="2019" name="Int. J. Syst. Evol. Microbiol.">
        <title>The Global Catalogue of Microorganisms (GCM) 10K type strain sequencing project: providing services to taxonomists for standard genome sequencing and annotation.</title>
        <authorList>
            <consortium name="The Broad Institute Genomics Platform"/>
            <consortium name="The Broad Institute Genome Sequencing Center for Infectious Disease"/>
            <person name="Wu L."/>
            <person name="Ma J."/>
        </authorList>
    </citation>
    <scope>NUCLEOTIDE SEQUENCE [LARGE SCALE GENOMIC DNA]</scope>
    <source>
        <strain evidence="2">CCM 9147</strain>
    </source>
</reference>
<evidence type="ECO:0000313" key="1">
    <source>
        <dbReference type="EMBL" id="MFD1463240.1"/>
    </source>
</evidence>
<dbReference type="EMBL" id="JBHTNZ010000029">
    <property type="protein sequence ID" value="MFD1463240.1"/>
    <property type="molecule type" value="Genomic_DNA"/>
</dbReference>